<feature type="region of interest" description="Disordered" evidence="1">
    <location>
        <begin position="104"/>
        <end position="145"/>
    </location>
</feature>
<accession>A0A835MP85</accession>
<keyword evidence="3" id="KW-1185">Reference proteome</keyword>
<evidence type="ECO:0000256" key="1">
    <source>
        <dbReference type="SAM" id="MobiDB-lite"/>
    </source>
</evidence>
<protein>
    <submittedName>
        <fullName evidence="2">Uncharacterized protein</fullName>
    </submittedName>
</protein>
<sequence length="222" mass="25412">MGKIASIFGASVKRYRRRRLYRRLSDKKNVRDRSRWRLWRVRVMPKLQQKKVSQMKPLRRFRDGYVKKMLCFARHLAMALSSCSKGFERLLVYQETEVASMDGVNTSSLHDSGNSYDSPPPVSPIDLQPSSLTLSSPSSQPIPMPRTHPMCTRSMNNIYKPKHLNSATLHPLPLPIEPTSVKDAISHPQWREAISILKGRMKDNPADTAIEDPQASRRSCNK</sequence>
<evidence type="ECO:0000313" key="2">
    <source>
        <dbReference type="EMBL" id="KAF9671359.1"/>
    </source>
</evidence>
<dbReference type="EMBL" id="JADGMS010000012">
    <property type="protein sequence ID" value="KAF9671359.1"/>
    <property type="molecule type" value="Genomic_DNA"/>
</dbReference>
<name>A0A835MP85_9ROSI</name>
<dbReference type="PANTHER" id="PTHR33702">
    <property type="entry name" value="BNAA09G40010D PROTEIN"/>
    <property type="match status" value="1"/>
</dbReference>
<feature type="compositionally biased region" description="Polar residues" evidence="1">
    <location>
        <begin position="104"/>
        <end position="117"/>
    </location>
</feature>
<dbReference type="PANTHER" id="PTHR33702:SF22">
    <property type="match status" value="1"/>
</dbReference>
<dbReference type="OrthoDB" id="860616at2759"/>
<proteinExistence type="predicted"/>
<feature type="compositionally biased region" description="Low complexity" evidence="1">
    <location>
        <begin position="127"/>
        <end position="139"/>
    </location>
</feature>
<comment type="caution">
    <text evidence="2">The sequence shown here is derived from an EMBL/GenBank/DDBJ whole genome shotgun (WGS) entry which is preliminary data.</text>
</comment>
<gene>
    <name evidence="2" type="ORF">SADUNF_Sadunf12G0039100</name>
</gene>
<dbReference type="Proteomes" id="UP000657918">
    <property type="component" value="Unassembled WGS sequence"/>
</dbReference>
<feature type="region of interest" description="Disordered" evidence="1">
    <location>
        <begin position="202"/>
        <end position="222"/>
    </location>
</feature>
<dbReference type="AlphaFoldDB" id="A0A835MP85"/>
<evidence type="ECO:0000313" key="3">
    <source>
        <dbReference type="Proteomes" id="UP000657918"/>
    </source>
</evidence>
<reference evidence="2 3" key="1">
    <citation type="submission" date="2020-10" db="EMBL/GenBank/DDBJ databases">
        <title>Plant Genome Project.</title>
        <authorList>
            <person name="Zhang R.-G."/>
        </authorList>
    </citation>
    <scope>NUCLEOTIDE SEQUENCE [LARGE SCALE GENOMIC DNA]</scope>
    <source>
        <strain evidence="2">FAFU-HL-1</strain>
        <tissue evidence="2">Leaf</tissue>
    </source>
</reference>
<organism evidence="2 3">
    <name type="scientific">Salix dunnii</name>
    <dbReference type="NCBI Taxonomy" id="1413687"/>
    <lineage>
        <taxon>Eukaryota</taxon>
        <taxon>Viridiplantae</taxon>
        <taxon>Streptophyta</taxon>
        <taxon>Embryophyta</taxon>
        <taxon>Tracheophyta</taxon>
        <taxon>Spermatophyta</taxon>
        <taxon>Magnoliopsida</taxon>
        <taxon>eudicotyledons</taxon>
        <taxon>Gunneridae</taxon>
        <taxon>Pentapetalae</taxon>
        <taxon>rosids</taxon>
        <taxon>fabids</taxon>
        <taxon>Malpighiales</taxon>
        <taxon>Salicaceae</taxon>
        <taxon>Saliceae</taxon>
        <taxon>Salix</taxon>
    </lineage>
</organism>